<proteinExistence type="predicted"/>
<gene>
    <name evidence="2" type="ORF">ACHHYP_14065</name>
</gene>
<keyword evidence="1" id="KW-0472">Membrane</keyword>
<protein>
    <submittedName>
        <fullName evidence="2">Uncharacterized protein</fullName>
    </submittedName>
</protein>
<dbReference type="EMBL" id="JNBR01002024">
    <property type="protein sequence ID" value="OQR83975.1"/>
    <property type="molecule type" value="Genomic_DNA"/>
</dbReference>
<keyword evidence="3" id="KW-1185">Reference proteome</keyword>
<name>A0A1V9YE26_ACHHY</name>
<sequence>MYLESLLRNIDKHELNDSAYGRLLRATVFAGIAPHCDKFWLASVLEAPWVTLSDEVDLWHNRSLSYWQTEVTNYYQQGLDNTIAIVNAFGLRQNVTINHTPRQFRGLALWSLLVAYDGLWNDLFGADSLNMSLVRNVSSASNKLQDNWEMLQYALTGSTPVMDLVHSFLGPYGSIDVTLQAKPPELLAQFNAFQGALRSHLIASLPIPPDAPVIVTPVPTEWSETEYKYYGGNPMCVESVGRSAPQQLFNFYDSCGSNQALVVSLSRSSAVFAVWMSGISRYDADAICRLVGVQATSCLSAIEDAVSIIPSTLWNTMSALDPHESAHAMNILNISIIQFAVAANSSHQLLVQPLVSGAWRFFGWAAVYDWLSGTREVFVFQGDEGSLVLLSEATDYLAYSANPLELPQQACQYFWYMSVYVSVVLSIVALLVVGVECQTRACSCARDLFQFNRVAGFVWIGRPALLLRATTAIVILSTSPIYFATYNGIAHFVFKARSWVELAVVAQEATWLSYIVVDLLLPIFPHDSHMYAAASAGLAWAAIVFLELLDPFVATASIHASCDILALGLSVRCFSGEVQIGSLMRLLTLISINAGSVVLCFAAYALYKWLRLSKSVSRRFINHVLLPGPSETFLDHSTNCHWYFDKTKMVLSGILPWRDKMFDVNLWLLVSAHRIEATQRKLQLKPSVVDISAPLPYVWSRAKVVVGFFYVIFTVAGSYSYIYLSQSAMTNDFWWARFNSSGHQTFLVNWFTRQLQLNRVVLNVDLTTPAYSDASMAYNLSQTTTSVPMLYASMVQDEVNTLGNVVQGLRNMDGCYVPWIATPLCYVDFNQTWEMAVSAYRQTQCANSHAQNGAVYMESYLRNANWAELYTCWHSSLDVGIFAHVATSEIGRSWMRGTQKNTLPVAAEVRYWQQHGIMTFETLWQSYKLLGVVETFSIQSAFGFTYPMTLKYSNGSFHTEHQTSFKLQWPIASLFWAIANNASGIGGYSLVRQSPKFAFANTTIEASLFRNGTLETPLGAGFALMRSTLGPYGSINAKRLAPPEVLCKWFQRMSDLIAVSARASSAAAAALSAIPSGLAGIVVVPEALAKLQSAGNDVLCDAQQPQNGTFSFFTNSGVCQLNVGDGVFPTAIAMIASVLAVGPLEVHDVEHTCSLVTSSDDSTCRGLLSAAATFADAYIDPVISSATHELSWGSAAAIEPIYLVEYAVNGTDLMLARFDLMANLKGAIGLFSWLYLTEWVQGFREVVAFEGLHGRLVTISERNPLAAVSSNPLEVPLNVAYYASCGLMYNSSVLLMVACAVVVYSVVNRGFIEGANMFVINRVAGLVWIGRPLLLLRSATALCLLSTAEIELRQVDGLYYMASTSESWFTTVMAAGEITWLVFILNDAFSVVTKQYTAVYATKSSLGVWCAAAIWSLVSPVQHSAALKRDCIIVTVDLQIECHSGVVAIGSPQRLLGLAALSLASVLGGYVVQRLRFPRLAPHLHSSFWLYATAKYHYDTSTWMHKQVYYIDKASALITGLVSVQVDGNIFILDIKTWRRYCLNETHSNISTDALKYAPHLRYTIPLQV</sequence>
<feature type="transmembrane region" description="Helical" evidence="1">
    <location>
        <begin position="456"/>
        <end position="482"/>
    </location>
</feature>
<feature type="transmembrane region" description="Helical" evidence="1">
    <location>
        <begin position="502"/>
        <end position="521"/>
    </location>
</feature>
<evidence type="ECO:0000256" key="1">
    <source>
        <dbReference type="SAM" id="Phobius"/>
    </source>
</evidence>
<feature type="transmembrane region" description="Helical" evidence="1">
    <location>
        <begin position="586"/>
        <end position="607"/>
    </location>
</feature>
<dbReference type="OrthoDB" id="77710at2759"/>
<organism evidence="2 3">
    <name type="scientific">Achlya hypogyna</name>
    <name type="common">Oomycete</name>
    <name type="synonym">Protoachlya hypogyna</name>
    <dbReference type="NCBI Taxonomy" id="1202772"/>
    <lineage>
        <taxon>Eukaryota</taxon>
        <taxon>Sar</taxon>
        <taxon>Stramenopiles</taxon>
        <taxon>Oomycota</taxon>
        <taxon>Saprolegniomycetes</taxon>
        <taxon>Saprolegniales</taxon>
        <taxon>Achlyaceae</taxon>
        <taxon>Achlya</taxon>
    </lineage>
</organism>
<feature type="transmembrane region" description="Helical" evidence="1">
    <location>
        <begin position="704"/>
        <end position="724"/>
    </location>
</feature>
<comment type="caution">
    <text evidence="2">The sequence shown here is derived from an EMBL/GenBank/DDBJ whole genome shotgun (WGS) entry which is preliminary data.</text>
</comment>
<evidence type="ECO:0000313" key="2">
    <source>
        <dbReference type="EMBL" id="OQR83975.1"/>
    </source>
</evidence>
<keyword evidence="1" id="KW-0812">Transmembrane</keyword>
<reference evidence="2 3" key="1">
    <citation type="journal article" date="2014" name="Genome Biol. Evol.">
        <title>The secreted proteins of Achlya hypogyna and Thraustotheca clavata identify the ancestral oomycete secretome and reveal gene acquisitions by horizontal gene transfer.</title>
        <authorList>
            <person name="Misner I."/>
            <person name="Blouin N."/>
            <person name="Leonard G."/>
            <person name="Richards T.A."/>
            <person name="Lane C.E."/>
        </authorList>
    </citation>
    <scope>NUCLEOTIDE SEQUENCE [LARGE SCALE GENOMIC DNA]</scope>
    <source>
        <strain evidence="2 3">ATCC 48635</strain>
    </source>
</reference>
<keyword evidence="1" id="KW-1133">Transmembrane helix</keyword>
<accession>A0A1V9YE26</accession>
<dbReference type="Proteomes" id="UP000243579">
    <property type="component" value="Unassembled WGS sequence"/>
</dbReference>
<evidence type="ECO:0000313" key="3">
    <source>
        <dbReference type="Proteomes" id="UP000243579"/>
    </source>
</evidence>
<feature type="transmembrane region" description="Helical" evidence="1">
    <location>
        <begin position="413"/>
        <end position="435"/>
    </location>
</feature>